<dbReference type="EMBL" id="CAQN01001013">
    <property type="protein sequence ID" value="CCQ69649.1"/>
    <property type="molecule type" value="Genomic_DNA"/>
</dbReference>
<evidence type="ECO:0000313" key="3">
    <source>
        <dbReference type="Proteomes" id="UP000018130"/>
    </source>
</evidence>
<reference evidence="2 3" key="1">
    <citation type="submission" date="2013-01" db="EMBL/GenBank/DDBJ databases">
        <authorList>
            <person name="Bench S."/>
        </authorList>
    </citation>
    <scope>NUCLEOTIDE SEQUENCE [LARGE SCALE GENOMIC DNA]</scope>
    <source>
        <strain evidence="2 3">WH 0402</strain>
    </source>
</reference>
<sequence length="161" mass="16964">MLPFFSSISGEISIMNSLRKFVSSVKVLAVTLVLLLSFFSSAAMADEATCIVRGPITIENGSFDYSKTRDVNEFTVRSAIVSLPVGESGTIDSIKITGPDGKPELGCPTVKDVKNGTDLIPACGGPVVLKTGETIYAAKGSDFGPNGNIKSFKITLCDDFS</sequence>
<evidence type="ECO:0000256" key="1">
    <source>
        <dbReference type="SAM" id="SignalP"/>
    </source>
</evidence>
<feature type="chain" id="PRO_5004590705" evidence="1">
    <location>
        <begin position="46"/>
        <end position="161"/>
    </location>
</feature>
<dbReference type="Proteomes" id="UP000018130">
    <property type="component" value="Unassembled WGS sequence"/>
</dbReference>
<proteinExistence type="predicted"/>
<feature type="signal peptide" evidence="1">
    <location>
        <begin position="1"/>
        <end position="45"/>
    </location>
</feature>
<keyword evidence="1" id="KW-0732">Signal</keyword>
<dbReference type="AlphaFoldDB" id="T2JX46"/>
<evidence type="ECO:0000313" key="2">
    <source>
        <dbReference type="EMBL" id="CCQ69649.1"/>
    </source>
</evidence>
<gene>
    <name evidence="2" type="ORF">CWATWH0402_530</name>
</gene>
<organism evidence="2 3">
    <name type="scientific">Crocosphaera watsonii WH 0402</name>
    <dbReference type="NCBI Taxonomy" id="1284629"/>
    <lineage>
        <taxon>Bacteria</taxon>
        <taxon>Bacillati</taxon>
        <taxon>Cyanobacteriota</taxon>
        <taxon>Cyanophyceae</taxon>
        <taxon>Oscillatoriophycideae</taxon>
        <taxon>Chroococcales</taxon>
        <taxon>Aphanothecaceae</taxon>
        <taxon>Crocosphaera</taxon>
    </lineage>
</organism>
<accession>T2JX46</accession>
<name>T2JX46_CROWT</name>
<comment type="caution">
    <text evidence="2">The sequence shown here is derived from an EMBL/GenBank/DDBJ whole genome shotgun (WGS) entry which is preliminary data.</text>
</comment>
<reference evidence="2 3" key="2">
    <citation type="submission" date="2013-09" db="EMBL/GenBank/DDBJ databases">
        <title>Whole genome comparison of six Crocosphaera watsonii strains with differing phenotypes.</title>
        <authorList>
            <person name="Bench S.R."/>
            <person name="Heller P."/>
            <person name="Frank I."/>
            <person name="Arciniega M."/>
            <person name="Shilova I.N."/>
            <person name="Zehr J.P."/>
        </authorList>
    </citation>
    <scope>NUCLEOTIDE SEQUENCE [LARGE SCALE GENOMIC DNA]</scope>
    <source>
        <strain evidence="2 3">WH 0402</strain>
    </source>
</reference>
<protein>
    <submittedName>
        <fullName evidence="2">Uncharacterized protein</fullName>
    </submittedName>
</protein>